<dbReference type="GO" id="GO:0005886">
    <property type="term" value="C:plasma membrane"/>
    <property type="evidence" value="ECO:0007669"/>
    <property type="project" value="UniProtKB-SubCell"/>
</dbReference>
<dbReference type="Gene3D" id="1.20.1250.20">
    <property type="entry name" value="MFS general substrate transporter like domains"/>
    <property type="match status" value="1"/>
</dbReference>
<feature type="transmembrane region" description="Helical" evidence="6">
    <location>
        <begin position="21"/>
        <end position="45"/>
    </location>
</feature>
<dbReference type="GO" id="GO:0022857">
    <property type="term" value="F:transmembrane transporter activity"/>
    <property type="evidence" value="ECO:0007669"/>
    <property type="project" value="InterPro"/>
</dbReference>
<dbReference type="eggNOG" id="COG2807">
    <property type="taxonomic scope" value="Bacteria"/>
</dbReference>
<organism evidence="8 9">
    <name type="scientific">Companilactobacillus versmoldensis DSM 14857 = KCTC 3814</name>
    <dbReference type="NCBI Taxonomy" id="1423815"/>
    <lineage>
        <taxon>Bacteria</taxon>
        <taxon>Bacillati</taxon>
        <taxon>Bacillota</taxon>
        <taxon>Bacilli</taxon>
        <taxon>Lactobacillales</taxon>
        <taxon>Lactobacillaceae</taxon>
        <taxon>Companilactobacillus</taxon>
    </lineage>
</organism>
<dbReference type="PATRIC" id="fig|1423815.3.peg.1141"/>
<protein>
    <submittedName>
        <fullName evidence="8">Cyanate permease</fullName>
    </submittedName>
</protein>
<evidence type="ECO:0000256" key="6">
    <source>
        <dbReference type="SAM" id="Phobius"/>
    </source>
</evidence>
<feature type="transmembrane region" description="Helical" evidence="6">
    <location>
        <begin position="146"/>
        <end position="167"/>
    </location>
</feature>
<comment type="subcellular location">
    <subcellularLocation>
        <location evidence="1">Cell membrane</location>
        <topology evidence="1">Multi-pass membrane protein</topology>
    </subcellularLocation>
</comment>
<dbReference type="SUPFAM" id="SSF103473">
    <property type="entry name" value="MFS general substrate transporter"/>
    <property type="match status" value="1"/>
</dbReference>
<dbReference type="AlphaFoldDB" id="A0A0R1SH70"/>
<keyword evidence="9" id="KW-1185">Reference proteome</keyword>
<evidence type="ECO:0000256" key="4">
    <source>
        <dbReference type="ARBA" id="ARBA00022989"/>
    </source>
</evidence>
<feature type="transmembrane region" description="Helical" evidence="6">
    <location>
        <begin position="347"/>
        <end position="369"/>
    </location>
</feature>
<dbReference type="PROSITE" id="PS50850">
    <property type="entry name" value="MFS"/>
    <property type="match status" value="1"/>
</dbReference>
<dbReference type="EMBL" id="AZFA01000022">
    <property type="protein sequence ID" value="KRL66042.1"/>
    <property type="molecule type" value="Genomic_DNA"/>
</dbReference>
<feature type="transmembrane region" description="Helical" evidence="6">
    <location>
        <begin position="310"/>
        <end position="335"/>
    </location>
</feature>
<accession>A0A0R1SH70</accession>
<dbReference type="PANTHER" id="PTHR23523:SF2">
    <property type="entry name" value="2-NITROIMIDAZOLE TRANSPORTER"/>
    <property type="match status" value="1"/>
</dbReference>
<evidence type="ECO:0000256" key="5">
    <source>
        <dbReference type="ARBA" id="ARBA00023136"/>
    </source>
</evidence>
<gene>
    <name evidence="8" type="ORF">FC27_GL001116</name>
</gene>
<keyword evidence="5 6" id="KW-0472">Membrane</keyword>
<name>A0A0R1SH70_9LACO</name>
<keyword evidence="2" id="KW-0813">Transport</keyword>
<comment type="caution">
    <text evidence="8">The sequence shown here is derived from an EMBL/GenBank/DDBJ whole genome shotgun (WGS) entry which is preliminary data.</text>
</comment>
<evidence type="ECO:0000259" key="7">
    <source>
        <dbReference type="PROSITE" id="PS50850"/>
    </source>
</evidence>
<feature type="transmembrane region" description="Helical" evidence="6">
    <location>
        <begin position="375"/>
        <end position="397"/>
    </location>
</feature>
<feature type="transmembrane region" description="Helical" evidence="6">
    <location>
        <begin position="259"/>
        <end position="279"/>
    </location>
</feature>
<dbReference type="InterPro" id="IPR020846">
    <property type="entry name" value="MFS_dom"/>
</dbReference>
<feature type="transmembrane region" description="Helical" evidence="6">
    <location>
        <begin position="84"/>
        <end position="103"/>
    </location>
</feature>
<evidence type="ECO:0000256" key="3">
    <source>
        <dbReference type="ARBA" id="ARBA00022692"/>
    </source>
</evidence>
<feature type="transmembrane region" description="Helical" evidence="6">
    <location>
        <begin position="220"/>
        <end position="239"/>
    </location>
</feature>
<keyword evidence="3 6" id="KW-0812">Transmembrane</keyword>
<evidence type="ECO:0000313" key="9">
    <source>
        <dbReference type="Proteomes" id="UP000051647"/>
    </source>
</evidence>
<dbReference type="Pfam" id="PF07690">
    <property type="entry name" value="MFS_1"/>
    <property type="match status" value="1"/>
</dbReference>
<feature type="domain" description="Major facilitator superfamily (MFS) profile" evidence="7">
    <location>
        <begin position="217"/>
        <end position="405"/>
    </location>
</feature>
<dbReference type="InterPro" id="IPR036259">
    <property type="entry name" value="MFS_trans_sf"/>
</dbReference>
<feature type="transmembrane region" description="Helical" evidence="6">
    <location>
        <begin position="173"/>
        <end position="192"/>
    </location>
</feature>
<evidence type="ECO:0000256" key="1">
    <source>
        <dbReference type="ARBA" id="ARBA00004651"/>
    </source>
</evidence>
<proteinExistence type="predicted"/>
<feature type="transmembrane region" description="Helical" evidence="6">
    <location>
        <begin position="286"/>
        <end position="304"/>
    </location>
</feature>
<dbReference type="CDD" id="cd17339">
    <property type="entry name" value="MFS_NIMT_CynX_like"/>
    <property type="match status" value="1"/>
</dbReference>
<feature type="transmembrane region" description="Helical" evidence="6">
    <location>
        <begin position="109"/>
        <end position="134"/>
    </location>
</feature>
<evidence type="ECO:0000313" key="8">
    <source>
        <dbReference type="EMBL" id="KRL66042.1"/>
    </source>
</evidence>
<dbReference type="InterPro" id="IPR052524">
    <property type="entry name" value="MFS_Cyanate_Porter"/>
</dbReference>
<keyword evidence="4 6" id="KW-1133">Transmembrane helix</keyword>
<dbReference type="Proteomes" id="UP000051647">
    <property type="component" value="Unassembled WGS sequence"/>
</dbReference>
<dbReference type="InterPro" id="IPR011701">
    <property type="entry name" value="MFS"/>
</dbReference>
<feature type="transmembrane region" description="Helical" evidence="6">
    <location>
        <begin position="57"/>
        <end position="77"/>
    </location>
</feature>
<evidence type="ECO:0000256" key="2">
    <source>
        <dbReference type="ARBA" id="ARBA00022448"/>
    </source>
</evidence>
<dbReference type="PANTHER" id="PTHR23523">
    <property type="match status" value="1"/>
</dbReference>
<dbReference type="STRING" id="1423815.FC27_GL001116"/>
<sequence length="405" mass="43919">MSYTIIIYSEGDYGLKNKNQTWFIVSMMLIAANLRLPITIIPPLLKTIEKNLGVPSSLIGLITSIPLVAFAIFSPIIVKVAKKLGNELTVFVFFIILIAGSYLRIIPAVWAIFIGTTLVGIGVDSGNVLVPAMIKDHLPNRIPLGTGLYTLSMLAIGAIGTALSGVFITHISLSATLAILSALAIGALVVWIPNLRSNTKDNSVTISNPPKYRTVWNQRVGWFITLYFGLQSLVYYSLLTWTPSVMESHGVSSIVSSNILTILQLSGLPCSFIVPYFAGKKNGRKFLNTFLIIGYVLGPLMFLLNIQSTAWLVIISFLTGFGSGIAFNEAIYFFTNKTTNPYQTAEVSGMAHSAGYLLAAFGPVVFGYIQNLSGTWTMTMIIMAVLSAVLVTTGIVINHHKPIAE</sequence>
<reference evidence="8 9" key="1">
    <citation type="journal article" date="2015" name="Genome Announc.">
        <title>Expanding the biotechnology potential of lactobacilli through comparative genomics of 213 strains and associated genera.</title>
        <authorList>
            <person name="Sun Z."/>
            <person name="Harris H.M."/>
            <person name="McCann A."/>
            <person name="Guo C."/>
            <person name="Argimon S."/>
            <person name="Zhang W."/>
            <person name="Yang X."/>
            <person name="Jeffery I.B."/>
            <person name="Cooney J.C."/>
            <person name="Kagawa T.F."/>
            <person name="Liu W."/>
            <person name="Song Y."/>
            <person name="Salvetti E."/>
            <person name="Wrobel A."/>
            <person name="Rasinkangas P."/>
            <person name="Parkhill J."/>
            <person name="Rea M.C."/>
            <person name="O'Sullivan O."/>
            <person name="Ritari J."/>
            <person name="Douillard F.P."/>
            <person name="Paul Ross R."/>
            <person name="Yang R."/>
            <person name="Briner A.E."/>
            <person name="Felis G.E."/>
            <person name="de Vos W.M."/>
            <person name="Barrangou R."/>
            <person name="Klaenhammer T.R."/>
            <person name="Caufield P.W."/>
            <person name="Cui Y."/>
            <person name="Zhang H."/>
            <person name="O'Toole P.W."/>
        </authorList>
    </citation>
    <scope>NUCLEOTIDE SEQUENCE [LARGE SCALE GENOMIC DNA]</scope>
    <source>
        <strain evidence="8 9">DSM 14857</strain>
    </source>
</reference>